<evidence type="ECO:0000256" key="5">
    <source>
        <dbReference type="ARBA" id="ARBA00023125"/>
    </source>
</evidence>
<dbReference type="Pfam" id="PF00105">
    <property type="entry name" value="zf-C4"/>
    <property type="match status" value="1"/>
</dbReference>
<dbReference type="Gene3D" id="3.30.50.10">
    <property type="entry name" value="Erythroid Transcription Factor GATA-1, subunit A"/>
    <property type="match status" value="1"/>
</dbReference>
<evidence type="ECO:0000256" key="4">
    <source>
        <dbReference type="ARBA" id="ARBA00023015"/>
    </source>
</evidence>
<evidence type="ECO:0000256" key="7">
    <source>
        <dbReference type="ARBA" id="ARBA00023170"/>
    </source>
</evidence>
<keyword evidence="8" id="KW-0539">Nucleus</keyword>
<evidence type="ECO:0000259" key="10">
    <source>
        <dbReference type="PROSITE" id="PS51843"/>
    </source>
</evidence>
<dbReference type="GO" id="GO:0043565">
    <property type="term" value="F:sequence-specific DNA binding"/>
    <property type="evidence" value="ECO:0007669"/>
    <property type="project" value="InterPro"/>
</dbReference>
<comment type="caution">
    <text evidence="11">The sequence shown here is derived from an EMBL/GenBank/DDBJ whole genome shotgun (WGS) entry which is preliminary data.</text>
</comment>
<name>A0AAV5TFJ2_9BILA</name>
<dbReference type="PROSITE" id="PS51030">
    <property type="entry name" value="NUCLEAR_REC_DBD_2"/>
    <property type="match status" value="1"/>
</dbReference>
<evidence type="ECO:0000256" key="8">
    <source>
        <dbReference type="ARBA" id="ARBA00023242"/>
    </source>
</evidence>
<dbReference type="InterPro" id="IPR001628">
    <property type="entry name" value="Znf_hrmn_rcpt"/>
</dbReference>
<proteinExistence type="predicted"/>
<evidence type="ECO:0008006" key="13">
    <source>
        <dbReference type="Google" id="ProtNLM"/>
    </source>
</evidence>
<gene>
    <name evidence="11" type="ORF">PENTCL1PPCAC_15588</name>
</gene>
<dbReference type="SUPFAM" id="SSF48508">
    <property type="entry name" value="Nuclear receptor ligand-binding domain"/>
    <property type="match status" value="1"/>
</dbReference>
<dbReference type="GO" id="GO:0008270">
    <property type="term" value="F:zinc ion binding"/>
    <property type="evidence" value="ECO:0007669"/>
    <property type="project" value="UniProtKB-KW"/>
</dbReference>
<keyword evidence="2" id="KW-0863">Zinc-finger</keyword>
<dbReference type="InterPro" id="IPR035500">
    <property type="entry name" value="NHR-like_dom_sf"/>
</dbReference>
<dbReference type="InterPro" id="IPR013088">
    <property type="entry name" value="Znf_NHR/GATA"/>
</dbReference>
<evidence type="ECO:0000259" key="9">
    <source>
        <dbReference type="PROSITE" id="PS51030"/>
    </source>
</evidence>
<keyword evidence="5" id="KW-0238">DNA-binding</keyword>
<dbReference type="PANTHER" id="PTHR46011">
    <property type="entry name" value="NUCLEAR HORMONE RECEPTOR FAMILY MEMBER NHR-86-RELATED"/>
    <property type="match status" value="1"/>
</dbReference>
<dbReference type="Gene3D" id="1.10.565.10">
    <property type="entry name" value="Retinoid X Receptor"/>
    <property type="match status" value="1"/>
</dbReference>
<reference evidence="11" key="1">
    <citation type="submission" date="2023-10" db="EMBL/GenBank/DDBJ databases">
        <title>Genome assembly of Pristionchus species.</title>
        <authorList>
            <person name="Yoshida K."/>
            <person name="Sommer R.J."/>
        </authorList>
    </citation>
    <scope>NUCLEOTIDE SEQUENCE</scope>
    <source>
        <strain evidence="11">RS0144</strain>
    </source>
</reference>
<dbReference type="EMBL" id="BTSX01000004">
    <property type="protein sequence ID" value="GMS93413.1"/>
    <property type="molecule type" value="Genomic_DNA"/>
</dbReference>
<evidence type="ECO:0000313" key="11">
    <source>
        <dbReference type="EMBL" id="GMS93413.1"/>
    </source>
</evidence>
<dbReference type="GO" id="GO:0003700">
    <property type="term" value="F:DNA-binding transcription factor activity"/>
    <property type="evidence" value="ECO:0007669"/>
    <property type="project" value="InterPro"/>
</dbReference>
<evidence type="ECO:0000256" key="2">
    <source>
        <dbReference type="ARBA" id="ARBA00022771"/>
    </source>
</evidence>
<evidence type="ECO:0000256" key="1">
    <source>
        <dbReference type="ARBA" id="ARBA00022723"/>
    </source>
</evidence>
<dbReference type="PANTHER" id="PTHR46011:SF6">
    <property type="entry name" value="HIGH ZINC ACTIVATED NUCLEAR RECEPTOR PROTEIN"/>
    <property type="match status" value="1"/>
</dbReference>
<protein>
    <recommendedName>
        <fullName evidence="13">Nuclear receptor</fullName>
    </recommendedName>
</protein>
<sequence>SRRVTMPRIGAATKERLCLVCGGKTSVAHMGLDVCRACTVFYRRSVGKRVYACRSNSNGCLIGPEGGLHNRECVNCRKCRFDHIERVLTESGVLIQGKSCESDDSQGAEIGAGPSAELEFEKTTLSSDLRGLSISSNECRRPILSRLRDRYTTMSEIRFISELNLRPNPPHPLQMKNRKNQFYPATFGSMDTANRVFLSAVMPFASSVFPEFDSFGEQEQWTIIMNFFFRFRSFESTYRAEKAFPDHPDRTLGGYTTYICGEVADIFLSDCPNVVRVDDAKRLMATMSKAAFAKNREFMARLKPHHEEFLAIVGIMFWTLEGQCVSEEAFELSERYRSEILQELHVYYREVLGMDDYAARLGELLTLVQIFEKSEDMKEFFELLRLMNVFSDDTFAYRLIKD</sequence>
<feature type="non-terminal residue" evidence="11">
    <location>
        <position position="1"/>
    </location>
</feature>
<keyword evidence="6" id="KW-0804">Transcription</keyword>
<evidence type="ECO:0000256" key="3">
    <source>
        <dbReference type="ARBA" id="ARBA00022833"/>
    </source>
</evidence>
<dbReference type="GO" id="GO:0005634">
    <property type="term" value="C:nucleus"/>
    <property type="evidence" value="ECO:0007669"/>
    <property type="project" value="TreeGrafter"/>
</dbReference>
<keyword evidence="7" id="KW-0675">Receptor</keyword>
<evidence type="ECO:0000256" key="6">
    <source>
        <dbReference type="ARBA" id="ARBA00023163"/>
    </source>
</evidence>
<accession>A0AAV5TFJ2</accession>
<dbReference type="PROSITE" id="PS51843">
    <property type="entry name" value="NR_LBD"/>
    <property type="match status" value="1"/>
</dbReference>
<dbReference type="SUPFAM" id="SSF57716">
    <property type="entry name" value="Glucocorticoid receptor-like (DNA-binding domain)"/>
    <property type="match status" value="1"/>
</dbReference>
<feature type="domain" description="NR LBD" evidence="10">
    <location>
        <begin position="152"/>
        <end position="402"/>
    </location>
</feature>
<dbReference type="SMART" id="SM00430">
    <property type="entry name" value="HOLI"/>
    <property type="match status" value="1"/>
</dbReference>
<dbReference type="Proteomes" id="UP001432027">
    <property type="component" value="Unassembled WGS sequence"/>
</dbReference>
<organism evidence="11 12">
    <name type="scientific">Pristionchus entomophagus</name>
    <dbReference type="NCBI Taxonomy" id="358040"/>
    <lineage>
        <taxon>Eukaryota</taxon>
        <taxon>Metazoa</taxon>
        <taxon>Ecdysozoa</taxon>
        <taxon>Nematoda</taxon>
        <taxon>Chromadorea</taxon>
        <taxon>Rhabditida</taxon>
        <taxon>Rhabditina</taxon>
        <taxon>Diplogasteromorpha</taxon>
        <taxon>Diplogasteroidea</taxon>
        <taxon>Neodiplogasteridae</taxon>
        <taxon>Pristionchus</taxon>
    </lineage>
</organism>
<feature type="domain" description="Nuclear receptor" evidence="9">
    <location>
        <begin position="15"/>
        <end position="100"/>
    </location>
</feature>
<dbReference type="AlphaFoldDB" id="A0AAV5TFJ2"/>
<dbReference type="InterPro" id="IPR000536">
    <property type="entry name" value="Nucl_hrmn_rcpt_lig-bd"/>
</dbReference>
<keyword evidence="12" id="KW-1185">Reference proteome</keyword>
<keyword evidence="3" id="KW-0862">Zinc</keyword>
<keyword evidence="1" id="KW-0479">Metal-binding</keyword>
<dbReference type="Pfam" id="PF00104">
    <property type="entry name" value="Hormone_recep"/>
    <property type="match status" value="1"/>
</dbReference>
<keyword evidence="4" id="KW-0805">Transcription regulation</keyword>
<evidence type="ECO:0000313" key="12">
    <source>
        <dbReference type="Proteomes" id="UP001432027"/>
    </source>
</evidence>
<dbReference type="SMART" id="SM00399">
    <property type="entry name" value="ZnF_C4"/>
    <property type="match status" value="1"/>
</dbReference>